<reference evidence="2" key="1">
    <citation type="submission" date="2023-04" db="EMBL/GenBank/DDBJ databases">
        <title>Phytophthora fragariaefolia NBRC 109709.</title>
        <authorList>
            <person name="Ichikawa N."/>
            <person name="Sato H."/>
            <person name="Tonouchi N."/>
        </authorList>
    </citation>
    <scope>NUCLEOTIDE SEQUENCE</scope>
    <source>
        <strain evidence="2">NBRC 109709</strain>
    </source>
</reference>
<evidence type="ECO:0000313" key="2">
    <source>
        <dbReference type="EMBL" id="GMF53720.1"/>
    </source>
</evidence>
<dbReference type="EMBL" id="BSXT01003335">
    <property type="protein sequence ID" value="GMF53720.1"/>
    <property type="molecule type" value="Genomic_DNA"/>
</dbReference>
<accession>A0A9W7D2E7</accession>
<feature type="compositionally biased region" description="Acidic residues" evidence="1">
    <location>
        <begin position="14"/>
        <end position="38"/>
    </location>
</feature>
<comment type="caution">
    <text evidence="2">The sequence shown here is derived from an EMBL/GenBank/DDBJ whole genome shotgun (WGS) entry which is preliminary data.</text>
</comment>
<evidence type="ECO:0000313" key="3">
    <source>
        <dbReference type="Proteomes" id="UP001165121"/>
    </source>
</evidence>
<gene>
    <name evidence="2" type="ORF">Pfra01_002226400</name>
</gene>
<sequence length="344" mass="37695">MHALMMLCKTAGDSEYEPSEASGEADSEGIADESVGSEEVDKAEYAVKVKASSKSSGLSIKKKRRRLEAHDGMLAFLDVKLISTSNSKIDKRVPQRKRGMTETSPAYSTIALMVASMGEKEKVSEYKPHTALQDALCNVFNTTKSVVHNGANNVVINGADNGALLSSQVCKHNHFIDKGIYRALCRGEAVDAKQLGATVDILRSADVPMRNLAEFLCAETGALISKMLKFYPTHLFCLDQTVISQIKMSEIIVKHAMEDLTLNGSLLGLLTNTRKGIIPVSKGIMVDTICCSMWLISTIDTNIFIACFQVVLCQFHVITTVRRQMEDSKYCITSVDRDTVELAL</sequence>
<organism evidence="2 3">
    <name type="scientific">Phytophthora fragariaefolia</name>
    <dbReference type="NCBI Taxonomy" id="1490495"/>
    <lineage>
        <taxon>Eukaryota</taxon>
        <taxon>Sar</taxon>
        <taxon>Stramenopiles</taxon>
        <taxon>Oomycota</taxon>
        <taxon>Peronosporomycetes</taxon>
        <taxon>Peronosporales</taxon>
        <taxon>Peronosporaceae</taxon>
        <taxon>Phytophthora</taxon>
    </lineage>
</organism>
<dbReference type="Proteomes" id="UP001165121">
    <property type="component" value="Unassembled WGS sequence"/>
</dbReference>
<keyword evidence="3" id="KW-1185">Reference proteome</keyword>
<dbReference type="AlphaFoldDB" id="A0A9W7D2E7"/>
<evidence type="ECO:0000256" key="1">
    <source>
        <dbReference type="SAM" id="MobiDB-lite"/>
    </source>
</evidence>
<feature type="region of interest" description="Disordered" evidence="1">
    <location>
        <begin position="9"/>
        <end position="38"/>
    </location>
</feature>
<protein>
    <submittedName>
        <fullName evidence="2">Unnamed protein product</fullName>
    </submittedName>
</protein>
<name>A0A9W7D2E7_9STRA</name>
<dbReference type="OrthoDB" id="146286at2759"/>
<proteinExistence type="predicted"/>